<evidence type="ECO:0000256" key="3">
    <source>
        <dbReference type="ARBA" id="ARBA00006206"/>
    </source>
</evidence>
<comment type="catalytic activity">
    <reaction evidence="1 8">
        <text>alpha-D-glucose = beta-D-glucose</text>
        <dbReference type="Rhea" id="RHEA:10264"/>
        <dbReference type="ChEBI" id="CHEBI:15903"/>
        <dbReference type="ChEBI" id="CHEBI:17925"/>
        <dbReference type="EC" id="5.1.3.3"/>
    </reaction>
</comment>
<dbReference type="PANTHER" id="PTHR10091">
    <property type="entry name" value="ALDOSE-1-EPIMERASE"/>
    <property type="match status" value="1"/>
</dbReference>
<dbReference type="Gene3D" id="2.70.98.10">
    <property type="match status" value="1"/>
</dbReference>
<keyword evidence="13" id="KW-1185">Reference proteome</keyword>
<feature type="binding site" evidence="10">
    <location>
        <position position="229"/>
    </location>
    <ligand>
        <name>beta-D-galactose</name>
        <dbReference type="ChEBI" id="CHEBI:27667"/>
    </ligand>
</feature>
<dbReference type="GO" id="GO:0004034">
    <property type="term" value="F:aldose 1-epimerase activity"/>
    <property type="evidence" value="ECO:0007669"/>
    <property type="project" value="UniProtKB-EC"/>
</dbReference>
<evidence type="ECO:0000313" key="13">
    <source>
        <dbReference type="Proteomes" id="UP000619743"/>
    </source>
</evidence>
<dbReference type="CDD" id="cd09019">
    <property type="entry name" value="galactose_mutarotase_like"/>
    <property type="match status" value="1"/>
</dbReference>
<evidence type="ECO:0000313" key="12">
    <source>
        <dbReference type="EMBL" id="GGA62834.1"/>
    </source>
</evidence>
<dbReference type="SUPFAM" id="SSF74650">
    <property type="entry name" value="Galactose mutarotase-like"/>
    <property type="match status" value="1"/>
</dbReference>
<feature type="active site" description="Proton acceptor" evidence="9">
    <location>
        <position position="287"/>
    </location>
</feature>
<dbReference type="PROSITE" id="PS00545">
    <property type="entry name" value="ALDOSE_1_EPIMERASE"/>
    <property type="match status" value="1"/>
</dbReference>
<evidence type="ECO:0000256" key="10">
    <source>
        <dbReference type="PIRSR" id="PIRSR005096-2"/>
    </source>
</evidence>
<evidence type="ECO:0000256" key="4">
    <source>
        <dbReference type="ARBA" id="ARBA00013185"/>
    </source>
</evidence>
<dbReference type="InterPro" id="IPR014718">
    <property type="entry name" value="GH-type_carb-bd"/>
</dbReference>
<evidence type="ECO:0000256" key="2">
    <source>
        <dbReference type="ARBA" id="ARBA00005028"/>
    </source>
</evidence>
<comment type="pathway">
    <text evidence="2 8">Carbohydrate metabolism; hexose metabolism.</text>
</comment>
<keyword evidence="6 8" id="KW-0413">Isomerase</keyword>
<dbReference type="PIRSF" id="PIRSF005096">
    <property type="entry name" value="GALM"/>
    <property type="match status" value="1"/>
</dbReference>
<evidence type="ECO:0000256" key="1">
    <source>
        <dbReference type="ARBA" id="ARBA00001614"/>
    </source>
</evidence>
<comment type="caution">
    <text evidence="12">The sequence shown here is derived from an EMBL/GenBank/DDBJ whole genome shotgun (WGS) entry which is preliminary data.</text>
</comment>
<dbReference type="GO" id="GO:0033499">
    <property type="term" value="P:galactose catabolic process via UDP-galactose, Leloir pathway"/>
    <property type="evidence" value="ECO:0007669"/>
    <property type="project" value="TreeGrafter"/>
</dbReference>
<dbReference type="GO" id="GO:0030246">
    <property type="term" value="F:carbohydrate binding"/>
    <property type="evidence" value="ECO:0007669"/>
    <property type="project" value="InterPro"/>
</dbReference>
<feature type="binding site" evidence="11">
    <location>
        <begin position="159"/>
        <end position="161"/>
    </location>
    <ligand>
        <name>beta-D-galactose</name>
        <dbReference type="ChEBI" id="CHEBI:27667"/>
    </ligand>
</feature>
<dbReference type="EC" id="5.1.3.3" evidence="4 8"/>
<organism evidence="12 13">
    <name type="scientific">Neiella marina</name>
    <dbReference type="NCBI Taxonomy" id="508461"/>
    <lineage>
        <taxon>Bacteria</taxon>
        <taxon>Pseudomonadati</taxon>
        <taxon>Pseudomonadota</taxon>
        <taxon>Gammaproteobacteria</taxon>
        <taxon>Alteromonadales</taxon>
        <taxon>Echinimonadaceae</taxon>
        <taxon>Neiella</taxon>
    </lineage>
</organism>
<evidence type="ECO:0000256" key="6">
    <source>
        <dbReference type="ARBA" id="ARBA00023235"/>
    </source>
</evidence>
<dbReference type="InterPro" id="IPR047215">
    <property type="entry name" value="Galactose_mutarotase-like"/>
</dbReference>
<accession>A0A8J2U1F7</accession>
<name>A0A8J2U1F7_9GAMM</name>
<evidence type="ECO:0000256" key="7">
    <source>
        <dbReference type="ARBA" id="ARBA00023277"/>
    </source>
</evidence>
<dbReference type="EMBL" id="BMDX01000001">
    <property type="protein sequence ID" value="GGA62834.1"/>
    <property type="molecule type" value="Genomic_DNA"/>
</dbReference>
<keyword evidence="7 8" id="KW-0119">Carbohydrate metabolism</keyword>
<proteinExistence type="inferred from homology"/>
<dbReference type="Pfam" id="PF01263">
    <property type="entry name" value="Aldose_epim"/>
    <property type="match status" value="1"/>
</dbReference>
<comment type="similarity">
    <text evidence="3 8">Belongs to the aldose epimerase family.</text>
</comment>
<dbReference type="AlphaFoldDB" id="A0A8J2U1F7"/>
<feature type="active site" description="Proton donor" evidence="9">
    <location>
        <position position="159"/>
    </location>
</feature>
<dbReference type="InterPro" id="IPR018052">
    <property type="entry name" value="Ald1_epimerase_CS"/>
</dbReference>
<evidence type="ECO:0000256" key="5">
    <source>
        <dbReference type="ARBA" id="ARBA00014165"/>
    </source>
</evidence>
<evidence type="ECO:0000256" key="9">
    <source>
        <dbReference type="PIRSR" id="PIRSR005096-1"/>
    </source>
</evidence>
<reference evidence="13" key="1">
    <citation type="journal article" date="2019" name="Int. J. Syst. Evol. Microbiol.">
        <title>The Global Catalogue of Microorganisms (GCM) 10K type strain sequencing project: providing services to taxonomists for standard genome sequencing and annotation.</title>
        <authorList>
            <consortium name="The Broad Institute Genomics Platform"/>
            <consortium name="The Broad Institute Genome Sequencing Center for Infectious Disease"/>
            <person name="Wu L."/>
            <person name="Ma J."/>
        </authorList>
    </citation>
    <scope>NUCLEOTIDE SEQUENCE [LARGE SCALE GENOMIC DNA]</scope>
    <source>
        <strain evidence="13">CGMCC 1.10130</strain>
    </source>
</reference>
<feature type="binding site" evidence="11">
    <location>
        <begin position="63"/>
        <end position="64"/>
    </location>
    <ligand>
        <name>beta-D-galactose</name>
        <dbReference type="ChEBI" id="CHEBI:27667"/>
    </ligand>
</feature>
<gene>
    <name evidence="12" type="ORF">GCM10011369_00110</name>
</gene>
<dbReference type="GO" id="GO:0005737">
    <property type="term" value="C:cytoplasm"/>
    <property type="evidence" value="ECO:0007669"/>
    <property type="project" value="TreeGrafter"/>
</dbReference>
<dbReference type="InterPro" id="IPR008183">
    <property type="entry name" value="Aldose_1/G6P_1-epimerase"/>
</dbReference>
<dbReference type="GO" id="GO:0006006">
    <property type="term" value="P:glucose metabolic process"/>
    <property type="evidence" value="ECO:0007669"/>
    <property type="project" value="TreeGrafter"/>
</dbReference>
<dbReference type="UniPathway" id="UPA00242"/>
<protein>
    <recommendedName>
        <fullName evidence="5 8">Aldose 1-epimerase</fullName>
        <ecNumber evidence="4 8">5.1.3.3</ecNumber>
    </recommendedName>
</protein>
<dbReference type="InterPro" id="IPR011013">
    <property type="entry name" value="Gal_mutarotase_sf_dom"/>
</dbReference>
<dbReference type="InterPro" id="IPR015443">
    <property type="entry name" value="Aldose_1-epimerase"/>
</dbReference>
<dbReference type="PANTHER" id="PTHR10091:SF0">
    <property type="entry name" value="GALACTOSE MUTAROTASE"/>
    <property type="match status" value="1"/>
</dbReference>
<sequence length="326" mass="36430">MQSVLLANEHLRVMVLPLGARIHGIQVNRGEGDWQQTVVGYDNLTDYQADTSYLGCTAGRYANRIAGAMFELDGQSYQLEANEGANLLHGGINGFHNQQWRIIRQHDTELTLAYHSADGEAGFPGNLDVLQTISLVDSEVHIKYWASADKPTVVNLTNHCYFNLAKHQDTRQHWLQLRAQRFVEVADTGIPTGALLKVDDTPFDFSTSTEIAKQLSSHHPQLAQFEGFDHNFEIHKNKHSALQDVAVLYAPDTDLSLVVATTQPGLQFYSGQYLSAPFQAHQGICLEAQQFPDAPNQPNFPITRVDPHSPYQHSIVYRFAVGHVML</sequence>
<dbReference type="NCBIfam" id="NF008277">
    <property type="entry name" value="PRK11055.1"/>
    <property type="match status" value="1"/>
</dbReference>
<dbReference type="Proteomes" id="UP000619743">
    <property type="component" value="Unassembled WGS sequence"/>
</dbReference>
<evidence type="ECO:0000256" key="8">
    <source>
        <dbReference type="PIRNR" id="PIRNR005096"/>
    </source>
</evidence>
<evidence type="ECO:0000256" key="11">
    <source>
        <dbReference type="PIRSR" id="PIRSR005096-3"/>
    </source>
</evidence>